<evidence type="ECO:0000256" key="3">
    <source>
        <dbReference type="ARBA" id="ARBA00022448"/>
    </source>
</evidence>
<evidence type="ECO:0000313" key="13">
    <source>
        <dbReference type="Proteomes" id="UP000095280"/>
    </source>
</evidence>
<dbReference type="PANTHER" id="PTHR21522:SF32">
    <property type="entry name" value="OTOPETRIN-2"/>
    <property type="match status" value="1"/>
</dbReference>
<evidence type="ECO:0000256" key="12">
    <source>
        <dbReference type="SAM" id="Phobius"/>
    </source>
</evidence>
<feature type="compositionally biased region" description="Low complexity" evidence="11">
    <location>
        <begin position="256"/>
        <end position="266"/>
    </location>
</feature>
<comment type="subcellular location">
    <subcellularLocation>
        <location evidence="1">Cell membrane</location>
        <topology evidence="1">Multi-pass membrane protein</topology>
    </subcellularLocation>
</comment>
<name>A0A1I8GBB6_9PLAT</name>
<keyword evidence="6" id="KW-0375">Hydrogen ion transport</keyword>
<feature type="transmembrane region" description="Helical" evidence="12">
    <location>
        <begin position="751"/>
        <end position="775"/>
    </location>
</feature>
<sequence length="816" mass="89917">MQQRPNGANHLSVATVPETFRRSVRSNASIQAPASEAVAASAVSPATANKPKSSKVVRINSIENPFTQLRDRQAHDRAESAAGRSSEHRSASFDQLALLYAMGLTLFGFVFPLSNYVSLEPFSAWYLAGFYIILYLVSIAFLVFFLAWVLRRPPHILFLSDSERRRYQQELDQNQQHHNHHRPGPVTFHVGMNGSMDSDEEDSGNDNKAFEANKETTKESTAASYLPPAPVSGVACIELHEPGASESPELPDRIDSISNGSSNRSSTVFDQQTTVNSAYSDATTAFSVATAAAAARRRRNGAAGGAGHGGGSRRRMGDRINSTLLQNAREFGVQEIPACSVLSLQESHSPSFFLRVACFIFGALKMTHETLMIVDCMADITGHCAYKKVSDSVAKVLQYTLSIIFTVLQTFFLFKYSKVSVNIYRNLSVLGFMHLLATNMCVWFQAILLETSHSTNNHSGGSDHGDGDHGSSSYSSNDTYSNASTTAHSVGSSCSKDVFWRMAPYLFPFTIEYALMAAFTCFTLYRNVSKFLDVIQSKGFNVAKKCLRNRKRSQTSFSASCYKTDKGFFLGAFLLILGIVSGIYFTVYVNDKPDDAVTSQLIYQITDLVLLTVNLVLCAIANAKMRKLTLLQRAGTGPDSWLLGITLIGVLAYQMFQLFGASAEQGVFMALRIIEGLLSIGQSVFQVYLVLDGEKRRSKSDEVIEEKPGREMIAALLLGNIAQWIVYTLEIREINNLPNYSHAYVPVASNIFAYVCSPLIIFFRFHSACCFVEIWRTAYKGRKRRCQSHPDLTVCSTVPGSVSALQDSSTKSNSQA</sequence>
<organism evidence="13 15">
    <name type="scientific">Macrostomum lignano</name>
    <dbReference type="NCBI Taxonomy" id="282301"/>
    <lineage>
        <taxon>Eukaryota</taxon>
        <taxon>Metazoa</taxon>
        <taxon>Spiralia</taxon>
        <taxon>Lophotrochozoa</taxon>
        <taxon>Platyhelminthes</taxon>
        <taxon>Rhabditophora</taxon>
        <taxon>Macrostomorpha</taxon>
        <taxon>Macrostomida</taxon>
        <taxon>Macrostomidae</taxon>
        <taxon>Macrostomum</taxon>
    </lineage>
</organism>
<evidence type="ECO:0000313" key="14">
    <source>
        <dbReference type="WBParaSite" id="maker-uti_cns_0001211-snap-gene-0.3-mRNA-1"/>
    </source>
</evidence>
<feature type="region of interest" description="Disordered" evidence="11">
    <location>
        <begin position="25"/>
        <end position="45"/>
    </location>
</feature>
<keyword evidence="5 12" id="KW-0812">Transmembrane</keyword>
<feature type="transmembrane region" description="Helical" evidence="12">
    <location>
        <begin position="124"/>
        <end position="150"/>
    </location>
</feature>
<evidence type="ECO:0000256" key="6">
    <source>
        <dbReference type="ARBA" id="ARBA00022781"/>
    </source>
</evidence>
<feature type="transmembrane region" description="Helical" evidence="12">
    <location>
        <begin position="396"/>
        <end position="414"/>
    </location>
</feature>
<feature type="region of interest" description="Disordered" evidence="11">
    <location>
        <begin position="242"/>
        <end position="268"/>
    </location>
</feature>
<evidence type="ECO:0000256" key="9">
    <source>
        <dbReference type="ARBA" id="ARBA00023136"/>
    </source>
</evidence>
<dbReference type="GO" id="GO:0015252">
    <property type="term" value="F:proton channel activity"/>
    <property type="evidence" value="ECO:0007669"/>
    <property type="project" value="InterPro"/>
</dbReference>
<dbReference type="OrthoDB" id="6429739at2759"/>
<keyword evidence="7 12" id="KW-1133">Transmembrane helix</keyword>
<dbReference type="InterPro" id="IPR004878">
    <property type="entry name" value="Otopetrin"/>
</dbReference>
<feature type="transmembrane region" description="Helical" evidence="12">
    <location>
        <begin position="426"/>
        <end position="448"/>
    </location>
</feature>
<evidence type="ECO:0000256" key="11">
    <source>
        <dbReference type="SAM" id="MobiDB-lite"/>
    </source>
</evidence>
<feature type="transmembrane region" description="Helical" evidence="12">
    <location>
        <begin position="568"/>
        <end position="589"/>
    </location>
</feature>
<keyword evidence="4" id="KW-1003">Cell membrane</keyword>
<keyword evidence="13" id="KW-1185">Reference proteome</keyword>
<dbReference type="Proteomes" id="UP000095280">
    <property type="component" value="Unplaced"/>
</dbReference>
<protein>
    <submittedName>
        <fullName evidence="14 15">Otopetrin</fullName>
    </submittedName>
</protein>
<feature type="region of interest" description="Disordered" evidence="11">
    <location>
        <begin position="298"/>
        <end position="317"/>
    </location>
</feature>
<dbReference type="AlphaFoldDB" id="A0A1I8GBB6"/>
<feature type="transmembrane region" description="Helical" evidence="12">
    <location>
        <begin position="505"/>
        <end position="525"/>
    </location>
</feature>
<keyword evidence="8" id="KW-0406">Ion transport</keyword>
<evidence type="ECO:0000256" key="2">
    <source>
        <dbReference type="ARBA" id="ARBA00006513"/>
    </source>
</evidence>
<comment type="similarity">
    <text evidence="2">Belongs to the otopetrin family.</text>
</comment>
<dbReference type="WBParaSite" id="maker-uti_cns_0001266-snap-gene-0.5-mRNA-1">
    <property type="protein sequence ID" value="maker-uti_cns_0001266-snap-gene-0.5-mRNA-1"/>
    <property type="gene ID" value="maker-uti_cns_0001266-snap-gene-0.5"/>
</dbReference>
<dbReference type="PANTHER" id="PTHR21522">
    <property type="entry name" value="PROTON CHANNEL OTOP"/>
    <property type="match status" value="1"/>
</dbReference>
<evidence type="ECO:0000256" key="8">
    <source>
        <dbReference type="ARBA" id="ARBA00023065"/>
    </source>
</evidence>
<evidence type="ECO:0000313" key="15">
    <source>
        <dbReference type="WBParaSite" id="maker-uti_cns_0001266-snap-gene-0.5-mRNA-1"/>
    </source>
</evidence>
<evidence type="ECO:0000256" key="5">
    <source>
        <dbReference type="ARBA" id="ARBA00022692"/>
    </source>
</evidence>
<proteinExistence type="inferred from homology"/>
<keyword evidence="10" id="KW-0407">Ion channel</keyword>
<keyword evidence="3" id="KW-0813">Transport</keyword>
<evidence type="ECO:0000256" key="7">
    <source>
        <dbReference type="ARBA" id="ARBA00022989"/>
    </source>
</evidence>
<feature type="region of interest" description="Disordered" evidence="11">
    <location>
        <begin position="169"/>
        <end position="208"/>
    </location>
</feature>
<evidence type="ECO:0000256" key="10">
    <source>
        <dbReference type="ARBA" id="ARBA00023303"/>
    </source>
</evidence>
<reference evidence="14 15" key="1">
    <citation type="submission" date="2016-11" db="UniProtKB">
        <authorList>
            <consortium name="WormBaseParasite"/>
        </authorList>
    </citation>
    <scope>IDENTIFICATION</scope>
</reference>
<dbReference type="Pfam" id="PF03189">
    <property type="entry name" value="Otopetrin"/>
    <property type="match status" value="1"/>
</dbReference>
<feature type="region of interest" description="Disordered" evidence="11">
    <location>
        <begin position="458"/>
        <end position="477"/>
    </location>
</feature>
<feature type="transmembrane region" description="Helical" evidence="12">
    <location>
        <begin position="712"/>
        <end position="731"/>
    </location>
</feature>
<evidence type="ECO:0000256" key="1">
    <source>
        <dbReference type="ARBA" id="ARBA00004651"/>
    </source>
</evidence>
<dbReference type="GO" id="GO:0005886">
    <property type="term" value="C:plasma membrane"/>
    <property type="evidence" value="ECO:0007669"/>
    <property type="project" value="UniProtKB-SubCell"/>
</dbReference>
<keyword evidence="9 12" id="KW-0472">Membrane</keyword>
<feature type="transmembrane region" description="Helical" evidence="12">
    <location>
        <begin position="352"/>
        <end position="368"/>
    </location>
</feature>
<accession>A0A1I8GBB6</accession>
<feature type="compositionally biased region" description="Low complexity" evidence="11">
    <location>
        <begin position="28"/>
        <end position="45"/>
    </location>
</feature>
<feature type="transmembrane region" description="Helical" evidence="12">
    <location>
        <begin position="641"/>
        <end position="661"/>
    </location>
</feature>
<feature type="transmembrane region" description="Helical" evidence="12">
    <location>
        <begin position="97"/>
        <end position="118"/>
    </location>
</feature>
<feature type="transmembrane region" description="Helical" evidence="12">
    <location>
        <begin position="667"/>
        <end position="691"/>
    </location>
</feature>
<feature type="transmembrane region" description="Helical" evidence="12">
    <location>
        <begin position="601"/>
        <end position="620"/>
    </location>
</feature>
<dbReference type="WBParaSite" id="maker-uti_cns_0001211-snap-gene-0.3-mRNA-1">
    <property type="protein sequence ID" value="maker-uti_cns_0001211-snap-gene-0.3-mRNA-1"/>
    <property type="gene ID" value="maker-uti_cns_0001211-snap-gene-0.3"/>
</dbReference>
<evidence type="ECO:0000256" key="4">
    <source>
        <dbReference type="ARBA" id="ARBA00022475"/>
    </source>
</evidence>